<dbReference type="Proteomes" id="UP001209681">
    <property type="component" value="Unassembled WGS sequence"/>
</dbReference>
<evidence type="ECO:0008006" key="3">
    <source>
        <dbReference type="Google" id="ProtNLM"/>
    </source>
</evidence>
<protein>
    <recommendedName>
        <fullName evidence="3">Tetratricopeptide repeat protein</fullName>
    </recommendedName>
</protein>
<reference evidence="1 2" key="1">
    <citation type="submission" date="2022-11" db="EMBL/GenBank/DDBJ databases">
        <title>Desulfobotulus tamanensis H1 sp. nov. - anaerobic, alkaliphilic, sulphate reducing bacterium isolated from terrestrial mud volcano.</title>
        <authorList>
            <person name="Frolova A."/>
            <person name="Merkel A.Y."/>
            <person name="Slobodkin A.I."/>
        </authorList>
    </citation>
    <scope>NUCLEOTIDE SEQUENCE [LARGE SCALE GENOMIC DNA]</scope>
    <source>
        <strain evidence="1 2">H1</strain>
    </source>
</reference>
<dbReference type="EMBL" id="JAPFPW010000009">
    <property type="protein sequence ID" value="MCW7754189.1"/>
    <property type="molecule type" value="Genomic_DNA"/>
</dbReference>
<keyword evidence="2" id="KW-1185">Reference proteome</keyword>
<evidence type="ECO:0000313" key="2">
    <source>
        <dbReference type="Proteomes" id="UP001209681"/>
    </source>
</evidence>
<dbReference type="RefSeq" id="WP_265425108.1">
    <property type="nucleotide sequence ID" value="NZ_JAPFPW010000009.1"/>
</dbReference>
<accession>A0ABT3N9R4</accession>
<gene>
    <name evidence="1" type="ORF">OOT00_09335</name>
</gene>
<proteinExistence type="predicted"/>
<comment type="caution">
    <text evidence="1">The sequence shown here is derived from an EMBL/GenBank/DDBJ whole genome shotgun (WGS) entry which is preliminary data.</text>
</comment>
<organism evidence="1 2">
    <name type="scientific">Desulfobotulus pelophilus</name>
    <dbReference type="NCBI Taxonomy" id="2823377"/>
    <lineage>
        <taxon>Bacteria</taxon>
        <taxon>Pseudomonadati</taxon>
        <taxon>Thermodesulfobacteriota</taxon>
        <taxon>Desulfobacteria</taxon>
        <taxon>Desulfobacterales</taxon>
        <taxon>Desulfobacteraceae</taxon>
        <taxon>Desulfobotulus</taxon>
    </lineage>
</organism>
<name>A0ABT3N9R4_9BACT</name>
<evidence type="ECO:0000313" key="1">
    <source>
        <dbReference type="EMBL" id="MCW7754189.1"/>
    </source>
</evidence>
<sequence>MAWQWSHTQRLHMFQGSPVGYTLPSGVLLPLSLRFKGLISNFIFLKTITTLGEEISHGVIIDKRHQDYVVSAVEGITDLDPRFWEPYQFAVMILSWDLKDFKTARILLEKAMKHRAEDWRPPYYIGFNCLYFQGDATCGAHYMGIASDKKNAPSYLPMMAIKLAEGDESYKPAIFLLRQSIEETQNPHFLQHMQRRLQTFELMDFLEERIRIFHEKNESYPETWEDMITEGLLKGLPEDPYGGKLIMRGGRVYTTSGLLDE</sequence>